<feature type="compositionally biased region" description="Polar residues" evidence="1">
    <location>
        <begin position="7"/>
        <end position="16"/>
    </location>
</feature>
<organism evidence="2 3">
    <name type="scientific">Lysobacter enzymogenes</name>
    <dbReference type="NCBI Taxonomy" id="69"/>
    <lineage>
        <taxon>Bacteria</taxon>
        <taxon>Pseudomonadati</taxon>
        <taxon>Pseudomonadota</taxon>
        <taxon>Gammaproteobacteria</taxon>
        <taxon>Lysobacterales</taxon>
        <taxon>Lysobacteraceae</taxon>
        <taxon>Lysobacter</taxon>
    </lineage>
</organism>
<dbReference type="AlphaFoldDB" id="A0A0S2DN57"/>
<evidence type="ECO:0000313" key="2">
    <source>
        <dbReference type="EMBL" id="ALN59727.1"/>
    </source>
</evidence>
<dbReference type="KEGG" id="lez:GLE_4386"/>
<dbReference type="Proteomes" id="UP000061569">
    <property type="component" value="Chromosome"/>
</dbReference>
<proteinExistence type="predicted"/>
<protein>
    <submittedName>
        <fullName evidence="2">Uncharacterized protein</fullName>
    </submittedName>
</protein>
<evidence type="ECO:0000256" key="1">
    <source>
        <dbReference type="SAM" id="MobiDB-lite"/>
    </source>
</evidence>
<feature type="region of interest" description="Disordered" evidence="1">
    <location>
        <begin position="1"/>
        <end position="38"/>
    </location>
</feature>
<dbReference type="PATRIC" id="fig|69.6.peg.4325"/>
<gene>
    <name evidence="2" type="ORF">GLE_4386</name>
</gene>
<name>A0A0S2DN57_LYSEN</name>
<evidence type="ECO:0000313" key="3">
    <source>
        <dbReference type="Proteomes" id="UP000061569"/>
    </source>
</evidence>
<sequence>MGGPSGPTLSDPTQRSDLSRKHRGSSPSHQSEPSHGMLLWEGLQARCLSIPRDEAT</sequence>
<dbReference type="EMBL" id="CP013140">
    <property type="protein sequence ID" value="ALN59727.1"/>
    <property type="molecule type" value="Genomic_DNA"/>
</dbReference>
<reference evidence="2 3" key="1">
    <citation type="submission" date="2015-11" db="EMBL/GenBank/DDBJ databases">
        <title>Genome sequences of Lysobacter enzymogenes strain C3 and Lysobacter antibioticus ATCC 29479.</title>
        <authorList>
            <person name="Kobayashi D.Y."/>
        </authorList>
    </citation>
    <scope>NUCLEOTIDE SEQUENCE [LARGE SCALE GENOMIC DNA]</scope>
    <source>
        <strain evidence="2 3">C3</strain>
    </source>
</reference>
<accession>A0A0S2DN57</accession>